<keyword evidence="3" id="KW-1185">Reference proteome</keyword>
<organism evidence="2 3">
    <name type="scientific">Plakobranchus ocellatus</name>
    <dbReference type="NCBI Taxonomy" id="259542"/>
    <lineage>
        <taxon>Eukaryota</taxon>
        <taxon>Metazoa</taxon>
        <taxon>Spiralia</taxon>
        <taxon>Lophotrochozoa</taxon>
        <taxon>Mollusca</taxon>
        <taxon>Gastropoda</taxon>
        <taxon>Heterobranchia</taxon>
        <taxon>Euthyneura</taxon>
        <taxon>Panpulmonata</taxon>
        <taxon>Sacoglossa</taxon>
        <taxon>Placobranchoidea</taxon>
        <taxon>Plakobranchidae</taxon>
        <taxon>Plakobranchus</taxon>
    </lineage>
</organism>
<evidence type="ECO:0000256" key="1">
    <source>
        <dbReference type="SAM" id="Phobius"/>
    </source>
</evidence>
<proteinExistence type="predicted"/>
<evidence type="ECO:0000313" key="2">
    <source>
        <dbReference type="EMBL" id="GFO13049.1"/>
    </source>
</evidence>
<comment type="caution">
    <text evidence="2">The sequence shown here is derived from an EMBL/GenBank/DDBJ whole genome shotgun (WGS) entry which is preliminary data.</text>
</comment>
<keyword evidence="1" id="KW-1133">Transmembrane helix</keyword>
<keyword evidence="1" id="KW-0472">Membrane</keyword>
<feature type="transmembrane region" description="Helical" evidence="1">
    <location>
        <begin position="82"/>
        <end position="105"/>
    </location>
</feature>
<accession>A0AAV4B3W0</accession>
<gene>
    <name evidence="2" type="ORF">PoB_003955400</name>
</gene>
<evidence type="ECO:0000313" key="3">
    <source>
        <dbReference type="Proteomes" id="UP000735302"/>
    </source>
</evidence>
<name>A0AAV4B3W0_9GAST</name>
<feature type="transmembrane region" description="Helical" evidence="1">
    <location>
        <begin position="111"/>
        <end position="130"/>
    </location>
</feature>
<dbReference type="EMBL" id="BLXT01004479">
    <property type="protein sequence ID" value="GFO13049.1"/>
    <property type="molecule type" value="Genomic_DNA"/>
</dbReference>
<dbReference type="Proteomes" id="UP000735302">
    <property type="component" value="Unassembled WGS sequence"/>
</dbReference>
<sequence length="150" mass="16212">MPTKNNVKIRDVDKMVNSPQRFGFQPVHNKVISGFQALRQARAPVAKLEPETECSLHCALDAPFDSEQKIGNGHSVQRAKKVCMFILLLDVVAVAAAAATVAAAVVVVHAIAVAAATYIAVTHLPTFDILKKSNTLSTYLHMPVIAGYYE</sequence>
<dbReference type="AlphaFoldDB" id="A0AAV4B3W0"/>
<protein>
    <submittedName>
        <fullName evidence="2">Uncharacterized protein</fullName>
    </submittedName>
</protein>
<keyword evidence="1" id="KW-0812">Transmembrane</keyword>
<reference evidence="2 3" key="1">
    <citation type="journal article" date="2021" name="Elife">
        <title>Chloroplast acquisition without the gene transfer in kleptoplastic sea slugs, Plakobranchus ocellatus.</title>
        <authorList>
            <person name="Maeda T."/>
            <person name="Takahashi S."/>
            <person name="Yoshida T."/>
            <person name="Shimamura S."/>
            <person name="Takaki Y."/>
            <person name="Nagai Y."/>
            <person name="Toyoda A."/>
            <person name="Suzuki Y."/>
            <person name="Arimoto A."/>
            <person name="Ishii H."/>
            <person name="Satoh N."/>
            <person name="Nishiyama T."/>
            <person name="Hasebe M."/>
            <person name="Maruyama T."/>
            <person name="Minagawa J."/>
            <person name="Obokata J."/>
            <person name="Shigenobu S."/>
        </authorList>
    </citation>
    <scope>NUCLEOTIDE SEQUENCE [LARGE SCALE GENOMIC DNA]</scope>
</reference>